<evidence type="ECO:0000256" key="1">
    <source>
        <dbReference type="ARBA" id="ARBA00005254"/>
    </source>
</evidence>
<dbReference type="RefSeq" id="WP_102587111.1">
    <property type="nucleotide sequence ID" value="NZ_BNAE01000003.1"/>
</dbReference>
<name>A0A2N7UMH6_9GAMM</name>
<keyword evidence="3" id="KW-1133">Transmembrane helix</keyword>
<evidence type="ECO:0000313" key="5">
    <source>
        <dbReference type="Proteomes" id="UP000235547"/>
    </source>
</evidence>
<evidence type="ECO:0000256" key="3">
    <source>
        <dbReference type="SAM" id="Phobius"/>
    </source>
</evidence>
<evidence type="ECO:0000313" key="4">
    <source>
        <dbReference type="EMBL" id="PMR81628.1"/>
    </source>
</evidence>
<proteinExistence type="inferred from homology"/>
<keyword evidence="3" id="KW-0812">Transmembrane</keyword>
<dbReference type="GO" id="GO:0006635">
    <property type="term" value="P:fatty acid beta-oxidation"/>
    <property type="evidence" value="ECO:0007669"/>
    <property type="project" value="TreeGrafter"/>
</dbReference>
<dbReference type="InterPro" id="IPR001753">
    <property type="entry name" value="Enoyl-CoA_hydra/iso"/>
</dbReference>
<dbReference type="CDD" id="cd06558">
    <property type="entry name" value="crotonase-like"/>
    <property type="match status" value="1"/>
</dbReference>
<organism evidence="4 5">
    <name type="scientific">Halomonas urumqiensis</name>
    <dbReference type="NCBI Taxonomy" id="1684789"/>
    <lineage>
        <taxon>Bacteria</taxon>
        <taxon>Pseudomonadati</taxon>
        <taxon>Pseudomonadota</taxon>
        <taxon>Gammaproteobacteria</taxon>
        <taxon>Oceanospirillales</taxon>
        <taxon>Halomonadaceae</taxon>
        <taxon>Halomonas</taxon>
    </lineage>
</organism>
<dbReference type="Gene3D" id="3.90.226.10">
    <property type="entry name" value="2-enoyl-CoA Hydratase, Chain A, domain 1"/>
    <property type="match status" value="1"/>
</dbReference>
<accession>A0A2N7UMH6</accession>
<gene>
    <name evidence="4" type="ORF">C1H70_04325</name>
</gene>
<keyword evidence="5" id="KW-1185">Reference proteome</keyword>
<keyword evidence="3" id="KW-0472">Membrane</keyword>
<dbReference type="EMBL" id="PNRG01000008">
    <property type="protein sequence ID" value="PMR81628.1"/>
    <property type="molecule type" value="Genomic_DNA"/>
</dbReference>
<feature type="transmembrane region" description="Helical" evidence="3">
    <location>
        <begin position="126"/>
        <end position="147"/>
    </location>
</feature>
<dbReference type="SUPFAM" id="SSF52096">
    <property type="entry name" value="ClpP/crotonase"/>
    <property type="match status" value="1"/>
</dbReference>
<dbReference type="InterPro" id="IPR014748">
    <property type="entry name" value="Enoyl-CoA_hydra_C"/>
</dbReference>
<protein>
    <submittedName>
        <fullName evidence="4">Enoyl-CoA hydratase</fullName>
    </submittedName>
</protein>
<comment type="caution">
    <text evidence="4">The sequence shown here is derived from an EMBL/GenBank/DDBJ whole genome shotgun (WGS) entry which is preliminary data.</text>
</comment>
<comment type="similarity">
    <text evidence="1">Belongs to the enoyl-CoA hydratase/isomerase family.</text>
</comment>
<sequence>MQTINLSVTSGVATIELDRPGALNAFDQAMRLELLAAIERVEADDEVRVVVIRGAGRGFSAGADLHDVMAGYATIEEQIKAEYKPFLTRIASSEKVYIASVHGAAAGIGAALAMTCDLMLMAESAYIYQAFAAIALLPDGGATWHLVNTLGYKRAFESIVFADKLSAKRCVEWGLANRQVPDDQLIHVTCEWAERLANGAPLAQRAVKQALYQAMRLDLPGTIDLEARLQNMTIQSRDHREGAAAFFEKRAPRFEGA</sequence>
<dbReference type="Gene3D" id="1.10.12.10">
    <property type="entry name" value="Lyase 2-enoyl-coa Hydratase, Chain A, domain 2"/>
    <property type="match status" value="1"/>
</dbReference>
<dbReference type="GO" id="GO:0016829">
    <property type="term" value="F:lyase activity"/>
    <property type="evidence" value="ECO:0007669"/>
    <property type="project" value="UniProtKB-KW"/>
</dbReference>
<dbReference type="InterPro" id="IPR029045">
    <property type="entry name" value="ClpP/crotonase-like_dom_sf"/>
</dbReference>
<feature type="transmembrane region" description="Helical" evidence="3">
    <location>
        <begin position="96"/>
        <end position="120"/>
    </location>
</feature>
<keyword evidence="2" id="KW-0456">Lyase</keyword>
<dbReference type="Pfam" id="PF00378">
    <property type="entry name" value="ECH_1"/>
    <property type="match status" value="1"/>
</dbReference>
<dbReference type="AlphaFoldDB" id="A0A2N7UMH6"/>
<reference evidence="4 5" key="1">
    <citation type="submission" date="2018-01" db="EMBL/GenBank/DDBJ databases">
        <title>Halomonas endophytica sp. nov., isolated from storage liquid in the stems of Populus euphratica.</title>
        <authorList>
            <person name="Chen C."/>
        </authorList>
    </citation>
    <scope>NUCLEOTIDE SEQUENCE [LARGE SCALE GENOMIC DNA]</scope>
    <source>
        <strain evidence="4 5">BZ-SZ-XJ27</strain>
    </source>
</reference>
<evidence type="ECO:0000256" key="2">
    <source>
        <dbReference type="ARBA" id="ARBA00023239"/>
    </source>
</evidence>
<dbReference type="OrthoDB" id="9807606at2"/>
<dbReference type="PANTHER" id="PTHR11941">
    <property type="entry name" value="ENOYL-COA HYDRATASE-RELATED"/>
    <property type="match status" value="1"/>
</dbReference>
<dbReference type="Proteomes" id="UP000235547">
    <property type="component" value="Unassembled WGS sequence"/>
</dbReference>
<dbReference type="PANTHER" id="PTHR11941:SF133">
    <property type="entry name" value="1,2-EPOXYPHENYLACETYL-COA ISOMERASE"/>
    <property type="match status" value="1"/>
</dbReference>